<evidence type="ECO:0000313" key="2">
    <source>
        <dbReference type="Proteomes" id="UP000595437"/>
    </source>
</evidence>
<accession>A0A7T8JVQ3</accession>
<dbReference type="EMBL" id="CP045904">
    <property type="protein sequence ID" value="QQP36264.1"/>
    <property type="molecule type" value="Genomic_DNA"/>
</dbReference>
<organism evidence="1 2">
    <name type="scientific">Caligus rogercresseyi</name>
    <name type="common">Sea louse</name>
    <dbReference type="NCBI Taxonomy" id="217165"/>
    <lineage>
        <taxon>Eukaryota</taxon>
        <taxon>Metazoa</taxon>
        <taxon>Ecdysozoa</taxon>
        <taxon>Arthropoda</taxon>
        <taxon>Crustacea</taxon>
        <taxon>Multicrustacea</taxon>
        <taxon>Hexanauplia</taxon>
        <taxon>Copepoda</taxon>
        <taxon>Siphonostomatoida</taxon>
        <taxon>Caligidae</taxon>
        <taxon>Caligus</taxon>
    </lineage>
</organism>
<reference evidence="2" key="1">
    <citation type="submission" date="2021-01" db="EMBL/GenBank/DDBJ databases">
        <title>Caligus Genome Assembly.</title>
        <authorList>
            <person name="Gallardo-Escarate C."/>
        </authorList>
    </citation>
    <scope>NUCLEOTIDE SEQUENCE [LARGE SCALE GENOMIC DNA]</scope>
</reference>
<evidence type="ECO:0008006" key="3">
    <source>
        <dbReference type="Google" id="ProtNLM"/>
    </source>
</evidence>
<dbReference type="Proteomes" id="UP000595437">
    <property type="component" value="Chromosome 15"/>
</dbReference>
<sequence>MVDIIEISTANNTNLQQAVTGGLFKFLGEDLDYSKICLLLTDAAPYCLKDGQGLHNMFPNLIYVTCLGHGLHRVAEFVRKEFPLVNQLVSEFKNVLDTWLEAAFYYSTYFNGVKEFMGHLSDDSIDIVKAKVLLNMEELPAQLATIKANFSGLVAALSH</sequence>
<protein>
    <recommendedName>
        <fullName evidence="3">DUF659 domain-containing protein</fullName>
    </recommendedName>
</protein>
<proteinExistence type="predicted"/>
<name>A0A7T8JVQ3_CALRO</name>
<evidence type="ECO:0000313" key="1">
    <source>
        <dbReference type="EMBL" id="QQP36264.1"/>
    </source>
</evidence>
<gene>
    <name evidence="1" type="ORF">FKW44_021310</name>
</gene>
<dbReference type="OrthoDB" id="6359227at2759"/>
<keyword evidence="2" id="KW-1185">Reference proteome</keyword>
<dbReference type="AlphaFoldDB" id="A0A7T8JVQ3"/>